<evidence type="ECO:0000256" key="2">
    <source>
        <dbReference type="ARBA" id="ARBA00023002"/>
    </source>
</evidence>
<evidence type="ECO:0000313" key="8">
    <source>
        <dbReference type="Proteomes" id="UP001589755"/>
    </source>
</evidence>
<proteinExistence type="inferred from homology"/>
<dbReference type="CDD" id="cd12187">
    <property type="entry name" value="LDH_like_1"/>
    <property type="match status" value="1"/>
</dbReference>
<sequence>MKIVLFEAEPREIATFEPLTDGQQIVHVERALDHETAQAHADAEIVSTFIFSRLDRTVLEQMPLLRLIATRSTGFDHIDIDYCALHGIAVANVPSYGENTVAEHVFALLLAISHRMPEAMERAQRGHFSPEGLQGFDLAGKTLGVIGTGRIGQHVIRIARGFQMRVLAHDVRAEPRLAAELGFHYTDLPTLYAEADVISLNVPSLPETRHMLSARTFAKMKDGVVVINTARGDLIDTRALIQALNSGKVAAAGLDVLPDEPLIREEAELICSIYCEQHDLRNLVANHVLLRMRNVVITPHSAFNTREAVQRIAETTVENIRAFAEGRPQNLVVAPVVSNPNSKE</sequence>
<dbReference type="EMBL" id="JBHLXD010000014">
    <property type="protein sequence ID" value="MFC0208760.1"/>
    <property type="molecule type" value="Genomic_DNA"/>
</dbReference>
<evidence type="ECO:0000256" key="4">
    <source>
        <dbReference type="RuleBase" id="RU003719"/>
    </source>
</evidence>
<name>A0ABV6D811_9HYPH</name>
<evidence type="ECO:0000256" key="3">
    <source>
        <dbReference type="ARBA" id="ARBA00023027"/>
    </source>
</evidence>
<dbReference type="PROSITE" id="PS00065">
    <property type="entry name" value="D_2_HYDROXYACID_DH_1"/>
    <property type="match status" value="1"/>
</dbReference>
<feature type="domain" description="D-isomer specific 2-hydroxyacid dehydrogenase NAD-binding" evidence="6">
    <location>
        <begin position="106"/>
        <end position="302"/>
    </location>
</feature>
<dbReference type="InterPro" id="IPR029753">
    <property type="entry name" value="D-isomer_DH_CS"/>
</dbReference>
<dbReference type="PROSITE" id="PS00670">
    <property type="entry name" value="D_2_HYDROXYACID_DH_2"/>
    <property type="match status" value="1"/>
</dbReference>
<dbReference type="Proteomes" id="UP001589755">
    <property type="component" value="Unassembled WGS sequence"/>
</dbReference>
<evidence type="ECO:0000259" key="6">
    <source>
        <dbReference type="Pfam" id="PF02826"/>
    </source>
</evidence>
<evidence type="ECO:0000256" key="1">
    <source>
        <dbReference type="ARBA" id="ARBA00005854"/>
    </source>
</evidence>
<dbReference type="PROSITE" id="PS00671">
    <property type="entry name" value="D_2_HYDROXYACID_DH_3"/>
    <property type="match status" value="1"/>
</dbReference>
<comment type="similarity">
    <text evidence="1 4">Belongs to the D-isomer specific 2-hydroxyacid dehydrogenase family.</text>
</comment>
<comment type="caution">
    <text evidence="7">The sequence shown here is derived from an EMBL/GenBank/DDBJ whole genome shotgun (WGS) entry which is preliminary data.</text>
</comment>
<dbReference type="Pfam" id="PF02826">
    <property type="entry name" value="2-Hacid_dh_C"/>
    <property type="match status" value="1"/>
</dbReference>
<dbReference type="InterPro" id="IPR029752">
    <property type="entry name" value="D-isomer_DH_CS1"/>
</dbReference>
<dbReference type="InterPro" id="IPR006140">
    <property type="entry name" value="D-isomer_DH_NAD-bd"/>
</dbReference>
<dbReference type="SUPFAM" id="SSF51735">
    <property type="entry name" value="NAD(P)-binding Rossmann-fold domains"/>
    <property type="match status" value="1"/>
</dbReference>
<reference evidence="7 8" key="1">
    <citation type="submission" date="2024-09" db="EMBL/GenBank/DDBJ databases">
        <authorList>
            <person name="Sun Q."/>
            <person name="Mori K."/>
        </authorList>
    </citation>
    <scope>NUCLEOTIDE SEQUENCE [LARGE SCALE GENOMIC DNA]</scope>
    <source>
        <strain evidence="7 8">CCM 8543</strain>
    </source>
</reference>
<organism evidence="7 8">
    <name type="scientific">Chelativorans intermedius</name>
    <dbReference type="NCBI Taxonomy" id="515947"/>
    <lineage>
        <taxon>Bacteria</taxon>
        <taxon>Pseudomonadati</taxon>
        <taxon>Pseudomonadota</taxon>
        <taxon>Alphaproteobacteria</taxon>
        <taxon>Hyphomicrobiales</taxon>
        <taxon>Phyllobacteriaceae</taxon>
        <taxon>Chelativorans</taxon>
    </lineage>
</organism>
<dbReference type="InterPro" id="IPR006139">
    <property type="entry name" value="D-isomer_2_OHA_DH_cat_dom"/>
</dbReference>
<dbReference type="SUPFAM" id="SSF52283">
    <property type="entry name" value="Formate/glycerate dehydrogenase catalytic domain-like"/>
    <property type="match status" value="1"/>
</dbReference>
<accession>A0ABV6D811</accession>
<feature type="domain" description="D-isomer specific 2-hydroxyacid dehydrogenase catalytic" evidence="5">
    <location>
        <begin position="4"/>
        <end position="332"/>
    </location>
</feature>
<dbReference type="RefSeq" id="WP_261522131.1">
    <property type="nucleotide sequence ID" value="NZ_JAODNW010000022.1"/>
</dbReference>
<evidence type="ECO:0000313" key="7">
    <source>
        <dbReference type="EMBL" id="MFC0208760.1"/>
    </source>
</evidence>
<keyword evidence="2 4" id="KW-0560">Oxidoreductase</keyword>
<dbReference type="Pfam" id="PF00389">
    <property type="entry name" value="2-Hacid_dh"/>
    <property type="match status" value="1"/>
</dbReference>
<dbReference type="InterPro" id="IPR058205">
    <property type="entry name" value="D-LDH-like"/>
</dbReference>
<keyword evidence="3" id="KW-0520">NAD</keyword>
<keyword evidence="8" id="KW-1185">Reference proteome</keyword>
<protein>
    <submittedName>
        <fullName evidence="7">Hydroxyacid dehydrogenase</fullName>
    </submittedName>
</protein>
<dbReference type="PANTHER" id="PTHR43026:SF1">
    <property type="entry name" value="2-HYDROXYACID DEHYDROGENASE HOMOLOG 1-RELATED"/>
    <property type="match status" value="1"/>
</dbReference>
<dbReference type="InterPro" id="IPR036291">
    <property type="entry name" value="NAD(P)-bd_dom_sf"/>
</dbReference>
<dbReference type="PANTHER" id="PTHR43026">
    <property type="entry name" value="2-HYDROXYACID DEHYDROGENASE HOMOLOG 1-RELATED"/>
    <property type="match status" value="1"/>
</dbReference>
<evidence type="ECO:0000259" key="5">
    <source>
        <dbReference type="Pfam" id="PF00389"/>
    </source>
</evidence>
<dbReference type="Gene3D" id="3.40.50.720">
    <property type="entry name" value="NAD(P)-binding Rossmann-like Domain"/>
    <property type="match status" value="2"/>
</dbReference>
<gene>
    <name evidence="7" type="ORF">ACFFJ2_10150</name>
</gene>